<dbReference type="InterPro" id="IPR029063">
    <property type="entry name" value="SAM-dependent_MTases_sf"/>
</dbReference>
<dbReference type="EC" id="2.1.1.199" evidence="6"/>
<dbReference type="Pfam" id="PF01795">
    <property type="entry name" value="Methyltransf_5"/>
    <property type="match status" value="1"/>
</dbReference>
<dbReference type="PANTHER" id="PTHR11265">
    <property type="entry name" value="S-ADENOSYL-METHYLTRANSFERASE MRAW"/>
    <property type="match status" value="1"/>
</dbReference>
<feature type="binding site" evidence="6">
    <location>
        <position position="99"/>
    </location>
    <ligand>
        <name>S-adenosyl-L-methionine</name>
        <dbReference type="ChEBI" id="CHEBI:59789"/>
    </ligand>
</feature>
<dbReference type="InterPro" id="IPR023397">
    <property type="entry name" value="SAM-dep_MeTrfase_MraW_recog"/>
</dbReference>
<evidence type="ECO:0000256" key="4">
    <source>
        <dbReference type="ARBA" id="ARBA00022679"/>
    </source>
</evidence>
<accession>A0A1F4VHG8</accession>
<keyword evidence="5 6" id="KW-0949">S-adenosyl-L-methionine</keyword>
<dbReference type="HAMAP" id="MF_01007">
    <property type="entry name" value="16SrRNA_methyltr_H"/>
    <property type="match status" value="1"/>
</dbReference>
<organism evidence="7 8">
    <name type="scientific">candidate division WWE3 bacterium RIFCSPLOWO2_12_FULL_36_10</name>
    <dbReference type="NCBI Taxonomy" id="1802630"/>
    <lineage>
        <taxon>Bacteria</taxon>
        <taxon>Katanobacteria</taxon>
    </lineage>
</organism>
<dbReference type="InterPro" id="IPR002903">
    <property type="entry name" value="RsmH"/>
</dbReference>
<evidence type="ECO:0000256" key="5">
    <source>
        <dbReference type="ARBA" id="ARBA00022691"/>
    </source>
</evidence>
<evidence type="ECO:0000256" key="6">
    <source>
        <dbReference type="HAMAP-Rule" id="MF_01007"/>
    </source>
</evidence>
<keyword evidence="6" id="KW-0963">Cytoplasm</keyword>
<dbReference type="SUPFAM" id="SSF81799">
    <property type="entry name" value="Putative methyltransferase TM0872, insert domain"/>
    <property type="match status" value="1"/>
</dbReference>
<comment type="subcellular location">
    <subcellularLocation>
        <location evidence="6">Cytoplasm</location>
    </subcellularLocation>
</comment>
<feature type="binding site" evidence="6">
    <location>
        <begin position="32"/>
        <end position="34"/>
    </location>
    <ligand>
        <name>S-adenosyl-L-methionine</name>
        <dbReference type="ChEBI" id="CHEBI:59789"/>
    </ligand>
</feature>
<protein>
    <recommendedName>
        <fullName evidence="6">Ribosomal RNA small subunit methyltransferase H</fullName>
        <ecNumber evidence="6">2.1.1.199</ecNumber>
    </recommendedName>
    <alternativeName>
        <fullName evidence="6">16S rRNA m(4)C1402 methyltransferase</fullName>
    </alternativeName>
    <alternativeName>
        <fullName evidence="6">rRNA (cytosine-N(4)-)-methyltransferase RsmH</fullName>
    </alternativeName>
</protein>
<dbReference type="SUPFAM" id="SSF53335">
    <property type="entry name" value="S-adenosyl-L-methionine-dependent methyltransferases"/>
    <property type="match status" value="1"/>
</dbReference>
<keyword evidence="2 6" id="KW-0698">rRNA processing</keyword>
<dbReference type="STRING" id="1802630.A3H26_01970"/>
<dbReference type="PANTHER" id="PTHR11265:SF0">
    <property type="entry name" value="12S RRNA N4-METHYLCYTIDINE METHYLTRANSFERASE"/>
    <property type="match status" value="1"/>
</dbReference>
<dbReference type="AlphaFoldDB" id="A0A1F4VHG8"/>
<gene>
    <name evidence="6" type="primary">rsmH</name>
    <name evidence="7" type="ORF">A3H26_01970</name>
</gene>
<evidence type="ECO:0000256" key="3">
    <source>
        <dbReference type="ARBA" id="ARBA00022603"/>
    </source>
</evidence>
<dbReference type="Gene3D" id="3.40.50.150">
    <property type="entry name" value="Vaccinia Virus protein VP39"/>
    <property type="match status" value="1"/>
</dbReference>
<dbReference type="Gene3D" id="1.10.150.170">
    <property type="entry name" value="Putative methyltransferase TM0872, insert domain"/>
    <property type="match status" value="1"/>
</dbReference>
<dbReference type="Proteomes" id="UP000177763">
    <property type="component" value="Unassembled WGS sequence"/>
</dbReference>
<dbReference type="GO" id="GO:0005737">
    <property type="term" value="C:cytoplasm"/>
    <property type="evidence" value="ECO:0007669"/>
    <property type="project" value="UniProtKB-SubCell"/>
</dbReference>
<comment type="function">
    <text evidence="6">Specifically methylates the N4 position of cytidine in position 1402 (C1402) of 16S rRNA.</text>
</comment>
<feature type="binding site" evidence="6">
    <location>
        <position position="49"/>
    </location>
    <ligand>
        <name>S-adenosyl-L-methionine</name>
        <dbReference type="ChEBI" id="CHEBI:59789"/>
    </ligand>
</feature>
<evidence type="ECO:0000256" key="2">
    <source>
        <dbReference type="ARBA" id="ARBA00022552"/>
    </source>
</evidence>
<dbReference type="GO" id="GO:0070475">
    <property type="term" value="P:rRNA base methylation"/>
    <property type="evidence" value="ECO:0007669"/>
    <property type="project" value="UniProtKB-UniRule"/>
</dbReference>
<comment type="caution">
    <text evidence="7">The sequence shown here is derived from an EMBL/GenBank/DDBJ whole genome shotgun (WGS) entry which is preliminary data.</text>
</comment>
<feature type="binding site" evidence="6">
    <location>
        <position position="90"/>
    </location>
    <ligand>
        <name>S-adenosyl-L-methionine</name>
        <dbReference type="ChEBI" id="CHEBI:59789"/>
    </ligand>
</feature>
<evidence type="ECO:0000313" key="8">
    <source>
        <dbReference type="Proteomes" id="UP000177763"/>
    </source>
</evidence>
<keyword evidence="3 6" id="KW-0489">Methyltransferase</keyword>
<comment type="catalytic activity">
    <reaction evidence="6">
        <text>cytidine(1402) in 16S rRNA + S-adenosyl-L-methionine = N(4)-methylcytidine(1402) in 16S rRNA + S-adenosyl-L-homocysteine + H(+)</text>
        <dbReference type="Rhea" id="RHEA:42928"/>
        <dbReference type="Rhea" id="RHEA-COMP:10286"/>
        <dbReference type="Rhea" id="RHEA-COMP:10287"/>
        <dbReference type="ChEBI" id="CHEBI:15378"/>
        <dbReference type="ChEBI" id="CHEBI:57856"/>
        <dbReference type="ChEBI" id="CHEBI:59789"/>
        <dbReference type="ChEBI" id="CHEBI:74506"/>
        <dbReference type="ChEBI" id="CHEBI:82748"/>
        <dbReference type="EC" id="2.1.1.199"/>
    </reaction>
</comment>
<evidence type="ECO:0000313" key="7">
    <source>
        <dbReference type="EMBL" id="OGC56338.1"/>
    </source>
</evidence>
<dbReference type="PIRSF" id="PIRSF004486">
    <property type="entry name" value="MraW"/>
    <property type="match status" value="1"/>
</dbReference>
<sequence length="295" mass="33396">MNYHEPVMVKEVLDFFDVAKGKRYIDCTLGDGGHSIEILKRGGLVLGLEVNEAQFAKALERIKGEGLEANFIGEIGNFKYIENLALKHNFSEIDGILFDLGYSSSELEDGNLGLSFSRDSVLDMRLDKSLSVTAADLVNTLSQKSLEKLFFEYGQEKMSRKFVEAIVSTRKLKKIQTTKELSDLLVSEAPLNYENKRMHPATRVFQALRIAVNTELENLSLSLPRAARLLKRSLPGGRMIVISFHSLEDKIAKDFGRNARLVVRELTKKPLTPLRSEVEENRRSRSAKMRIFEKI</sequence>
<proteinExistence type="inferred from homology"/>
<reference evidence="7 8" key="1">
    <citation type="journal article" date="2016" name="Nat. Commun.">
        <title>Thousands of microbial genomes shed light on interconnected biogeochemical processes in an aquifer system.</title>
        <authorList>
            <person name="Anantharaman K."/>
            <person name="Brown C.T."/>
            <person name="Hug L.A."/>
            <person name="Sharon I."/>
            <person name="Castelle C.J."/>
            <person name="Probst A.J."/>
            <person name="Thomas B.C."/>
            <person name="Singh A."/>
            <person name="Wilkins M.J."/>
            <person name="Karaoz U."/>
            <person name="Brodie E.L."/>
            <person name="Williams K.H."/>
            <person name="Hubbard S.S."/>
            <person name="Banfield J.F."/>
        </authorList>
    </citation>
    <scope>NUCLEOTIDE SEQUENCE [LARGE SCALE GENOMIC DNA]</scope>
</reference>
<name>A0A1F4VHG8_UNCKA</name>
<dbReference type="NCBIfam" id="TIGR00006">
    <property type="entry name" value="16S rRNA (cytosine(1402)-N(4))-methyltransferase RsmH"/>
    <property type="match status" value="1"/>
</dbReference>
<comment type="caution">
    <text evidence="6">Lacks conserved residue(s) required for the propagation of feature annotation.</text>
</comment>
<evidence type="ECO:0000256" key="1">
    <source>
        <dbReference type="ARBA" id="ARBA00010396"/>
    </source>
</evidence>
<keyword evidence="4 6" id="KW-0808">Transferase</keyword>
<dbReference type="EMBL" id="MEVN01000040">
    <property type="protein sequence ID" value="OGC56338.1"/>
    <property type="molecule type" value="Genomic_DNA"/>
</dbReference>
<comment type="similarity">
    <text evidence="1 6">Belongs to the methyltransferase superfamily. RsmH family.</text>
</comment>
<dbReference type="GO" id="GO:0071424">
    <property type="term" value="F:rRNA (cytosine-N4-)-methyltransferase activity"/>
    <property type="evidence" value="ECO:0007669"/>
    <property type="project" value="UniProtKB-UniRule"/>
</dbReference>